<dbReference type="EnsemblPlants" id="QL03p041454:mrna">
    <property type="protein sequence ID" value="QL03p041454:mrna"/>
    <property type="gene ID" value="QL03p041454"/>
</dbReference>
<dbReference type="Pfam" id="PF07727">
    <property type="entry name" value="RVT_2"/>
    <property type="match status" value="1"/>
</dbReference>
<organism evidence="2 3">
    <name type="scientific">Quercus lobata</name>
    <name type="common">Valley oak</name>
    <dbReference type="NCBI Taxonomy" id="97700"/>
    <lineage>
        <taxon>Eukaryota</taxon>
        <taxon>Viridiplantae</taxon>
        <taxon>Streptophyta</taxon>
        <taxon>Embryophyta</taxon>
        <taxon>Tracheophyta</taxon>
        <taxon>Spermatophyta</taxon>
        <taxon>Magnoliopsida</taxon>
        <taxon>eudicotyledons</taxon>
        <taxon>Gunneridae</taxon>
        <taxon>Pentapetalae</taxon>
        <taxon>rosids</taxon>
        <taxon>fabids</taxon>
        <taxon>Fagales</taxon>
        <taxon>Fagaceae</taxon>
        <taxon>Quercus</taxon>
    </lineage>
</organism>
<accession>A0A7N2R1F4</accession>
<evidence type="ECO:0000313" key="2">
    <source>
        <dbReference type="EnsemblPlants" id="QL03p041454:mrna"/>
    </source>
</evidence>
<dbReference type="PANTHER" id="PTHR11439:SF511">
    <property type="match status" value="1"/>
</dbReference>
<dbReference type="InParanoid" id="A0A7N2R1F4"/>
<reference evidence="2" key="2">
    <citation type="submission" date="2021-01" db="UniProtKB">
        <authorList>
            <consortium name="EnsemblPlants"/>
        </authorList>
    </citation>
    <scope>IDENTIFICATION</scope>
</reference>
<dbReference type="Proteomes" id="UP000594261">
    <property type="component" value="Chromosome 3"/>
</dbReference>
<proteinExistence type="predicted"/>
<sequence>MFTRVQGDVIIVILVYVEDILVASNSLQAITDFKEFLHDQFELKDVGTLKYFLGLEVVRTSKGINLCQRKLVSSFHSQGSHIFKQLLGCPDTRRSITGFCVFLGNSLTSWKSKKQHIVSRSSTESEYRSMAALMSEFVWMIALFKDLGVDRTQPVLLYCDSQAVIHIAANPDYHERTKHIELDCHFVSEKIQDKVVKTFHVSTKHHLADLLTKPLGHQ</sequence>
<dbReference type="InterPro" id="IPR013103">
    <property type="entry name" value="RVT_2"/>
</dbReference>
<dbReference type="Gramene" id="QL03p041454:mrna">
    <property type="protein sequence ID" value="QL03p041454:mrna"/>
    <property type="gene ID" value="QL03p041454"/>
</dbReference>
<reference evidence="2 3" key="1">
    <citation type="journal article" date="2016" name="G3 (Bethesda)">
        <title>First Draft Assembly and Annotation of the Genome of a California Endemic Oak Quercus lobata Nee (Fagaceae).</title>
        <authorList>
            <person name="Sork V.L."/>
            <person name="Fitz-Gibbon S.T."/>
            <person name="Puiu D."/>
            <person name="Crepeau M."/>
            <person name="Gugger P.F."/>
            <person name="Sherman R."/>
            <person name="Stevens K."/>
            <person name="Langley C.H."/>
            <person name="Pellegrini M."/>
            <person name="Salzberg S.L."/>
        </authorList>
    </citation>
    <scope>NUCLEOTIDE SEQUENCE [LARGE SCALE GENOMIC DNA]</scope>
    <source>
        <strain evidence="2 3">cv. SW786</strain>
    </source>
</reference>
<feature type="domain" description="Reverse transcriptase Ty1/copia-type" evidence="1">
    <location>
        <begin position="1"/>
        <end position="74"/>
    </location>
</feature>
<evidence type="ECO:0000259" key="1">
    <source>
        <dbReference type="Pfam" id="PF07727"/>
    </source>
</evidence>
<dbReference type="CDD" id="cd09272">
    <property type="entry name" value="RNase_HI_RT_Ty1"/>
    <property type="match status" value="1"/>
</dbReference>
<keyword evidence="3" id="KW-1185">Reference proteome</keyword>
<dbReference type="EMBL" id="LRBV02000003">
    <property type="status" value="NOT_ANNOTATED_CDS"/>
    <property type="molecule type" value="Genomic_DNA"/>
</dbReference>
<dbReference type="InterPro" id="IPR043502">
    <property type="entry name" value="DNA/RNA_pol_sf"/>
</dbReference>
<protein>
    <recommendedName>
        <fullName evidence="1">Reverse transcriptase Ty1/copia-type domain-containing protein</fullName>
    </recommendedName>
</protein>
<evidence type="ECO:0000313" key="3">
    <source>
        <dbReference type="Proteomes" id="UP000594261"/>
    </source>
</evidence>
<dbReference type="SUPFAM" id="SSF56672">
    <property type="entry name" value="DNA/RNA polymerases"/>
    <property type="match status" value="1"/>
</dbReference>
<dbReference type="PANTHER" id="PTHR11439">
    <property type="entry name" value="GAG-POL-RELATED RETROTRANSPOSON"/>
    <property type="match status" value="1"/>
</dbReference>
<dbReference type="OMA" id="NPDYHER"/>
<name>A0A7N2R1F4_QUELO</name>
<dbReference type="AlphaFoldDB" id="A0A7N2R1F4"/>